<keyword evidence="2" id="KW-1185">Reference proteome</keyword>
<gene>
    <name evidence="1" type="ORF">FA95DRAFT_1573238</name>
</gene>
<evidence type="ECO:0000313" key="1">
    <source>
        <dbReference type="EMBL" id="KAI0046274.1"/>
    </source>
</evidence>
<evidence type="ECO:0000313" key="2">
    <source>
        <dbReference type="Proteomes" id="UP000814033"/>
    </source>
</evidence>
<proteinExistence type="predicted"/>
<dbReference type="EMBL" id="MU275929">
    <property type="protein sequence ID" value="KAI0046274.1"/>
    <property type="molecule type" value="Genomic_DNA"/>
</dbReference>
<organism evidence="1 2">
    <name type="scientific">Auriscalpium vulgare</name>
    <dbReference type="NCBI Taxonomy" id="40419"/>
    <lineage>
        <taxon>Eukaryota</taxon>
        <taxon>Fungi</taxon>
        <taxon>Dikarya</taxon>
        <taxon>Basidiomycota</taxon>
        <taxon>Agaricomycotina</taxon>
        <taxon>Agaricomycetes</taxon>
        <taxon>Russulales</taxon>
        <taxon>Auriscalpiaceae</taxon>
        <taxon>Auriscalpium</taxon>
    </lineage>
</organism>
<reference evidence="1" key="2">
    <citation type="journal article" date="2022" name="New Phytol.">
        <title>Evolutionary transition to the ectomycorrhizal habit in the genomes of a hyperdiverse lineage of mushroom-forming fungi.</title>
        <authorList>
            <person name="Looney B."/>
            <person name="Miyauchi S."/>
            <person name="Morin E."/>
            <person name="Drula E."/>
            <person name="Courty P.E."/>
            <person name="Kohler A."/>
            <person name="Kuo A."/>
            <person name="LaButti K."/>
            <person name="Pangilinan J."/>
            <person name="Lipzen A."/>
            <person name="Riley R."/>
            <person name="Andreopoulos W."/>
            <person name="He G."/>
            <person name="Johnson J."/>
            <person name="Nolan M."/>
            <person name="Tritt A."/>
            <person name="Barry K.W."/>
            <person name="Grigoriev I.V."/>
            <person name="Nagy L.G."/>
            <person name="Hibbett D."/>
            <person name="Henrissat B."/>
            <person name="Matheny P.B."/>
            <person name="Labbe J."/>
            <person name="Martin F.M."/>
        </authorList>
    </citation>
    <scope>NUCLEOTIDE SEQUENCE</scope>
    <source>
        <strain evidence="1">FP105234-sp</strain>
    </source>
</reference>
<comment type="caution">
    <text evidence="1">The sequence shown here is derived from an EMBL/GenBank/DDBJ whole genome shotgun (WGS) entry which is preliminary data.</text>
</comment>
<name>A0ACB8RQI2_9AGAM</name>
<reference evidence="1" key="1">
    <citation type="submission" date="2021-02" db="EMBL/GenBank/DDBJ databases">
        <authorList>
            <consortium name="DOE Joint Genome Institute"/>
            <person name="Ahrendt S."/>
            <person name="Looney B.P."/>
            <person name="Miyauchi S."/>
            <person name="Morin E."/>
            <person name="Drula E."/>
            <person name="Courty P.E."/>
            <person name="Chicoki N."/>
            <person name="Fauchery L."/>
            <person name="Kohler A."/>
            <person name="Kuo A."/>
            <person name="Labutti K."/>
            <person name="Pangilinan J."/>
            <person name="Lipzen A."/>
            <person name="Riley R."/>
            <person name="Andreopoulos W."/>
            <person name="He G."/>
            <person name="Johnson J."/>
            <person name="Barry K.W."/>
            <person name="Grigoriev I.V."/>
            <person name="Nagy L."/>
            <person name="Hibbett D."/>
            <person name="Henrissat B."/>
            <person name="Matheny P.B."/>
            <person name="Labbe J."/>
            <person name="Martin F."/>
        </authorList>
    </citation>
    <scope>NUCLEOTIDE SEQUENCE</scope>
    <source>
        <strain evidence="1">FP105234-sp</strain>
    </source>
</reference>
<sequence>MPTPQNDERVNDTDTTTHPRRLRMHAKADRHIIVANEGEVWGGRQCSMFTAVVMSTLDGADNMHGANSVDTVDTAAGQDPAQHNAQVPVARIPPEILCRIFYILSSIDPSRPYGANGSEVQGSLGWLTATHVCQRWRSVALEDTSLWASNITVPFQPILPESLLGGAPHAAALRRLFVETLGPLPWTSPLLARLKSLDLKSCIDGGELRLDAPAAAPQSVVALSALRKLYLQTTVDSGARHIPAGVALPATAAFSVCWTASGLPAPVSAAASSCATRSLIRAGLRALASAYLAELVVGWDGGDGAWLETLQRADGLRSVKVAGGAAPACFLPALVALELRDIGFGVGGEWNELASGLERRAGAGCVLGRLILGGCEVDKTLVCRLRKAVRCLA</sequence>
<dbReference type="Proteomes" id="UP000814033">
    <property type="component" value="Unassembled WGS sequence"/>
</dbReference>
<protein>
    <submittedName>
        <fullName evidence="1">Uncharacterized protein</fullName>
    </submittedName>
</protein>
<accession>A0ACB8RQI2</accession>